<reference evidence="1 2" key="1">
    <citation type="submission" date="2018-06" db="EMBL/GenBank/DDBJ databases">
        <title>Genomic Encyclopedia of Archaeal and Bacterial Type Strains, Phase II (KMG-II): from individual species to whole genera.</title>
        <authorList>
            <person name="Goeker M."/>
        </authorList>
    </citation>
    <scope>NUCLEOTIDE SEQUENCE [LARGE SCALE GENOMIC DNA]</scope>
    <source>
        <strain evidence="1 2">DSM 14825</strain>
    </source>
</reference>
<organism evidence="1 2">
    <name type="scientific">Pedobacter cryoconitis</name>
    <dbReference type="NCBI Taxonomy" id="188932"/>
    <lineage>
        <taxon>Bacteria</taxon>
        <taxon>Pseudomonadati</taxon>
        <taxon>Bacteroidota</taxon>
        <taxon>Sphingobacteriia</taxon>
        <taxon>Sphingobacteriales</taxon>
        <taxon>Sphingobacteriaceae</taxon>
        <taxon>Pedobacter</taxon>
    </lineage>
</organism>
<sequence>MKELDISRIIATRYFDQLTSTGFLHKEKLWKDNYYLNKSLLDFMADINAK</sequence>
<gene>
    <name evidence="1" type="ORF">LY11_00468</name>
</gene>
<dbReference type="EMBL" id="QLLR01000001">
    <property type="protein sequence ID" value="RAJ37391.1"/>
    <property type="molecule type" value="Genomic_DNA"/>
</dbReference>
<name>A0A327T8N2_9SPHI</name>
<evidence type="ECO:0000313" key="1">
    <source>
        <dbReference type="EMBL" id="RAJ37391.1"/>
    </source>
</evidence>
<protein>
    <submittedName>
        <fullName evidence="1">Uncharacterized protein</fullName>
    </submittedName>
</protein>
<comment type="caution">
    <text evidence="1">The sequence shown here is derived from an EMBL/GenBank/DDBJ whole genome shotgun (WGS) entry which is preliminary data.</text>
</comment>
<dbReference type="AlphaFoldDB" id="A0A327T8N2"/>
<evidence type="ECO:0000313" key="2">
    <source>
        <dbReference type="Proteomes" id="UP000249754"/>
    </source>
</evidence>
<dbReference type="Proteomes" id="UP000249754">
    <property type="component" value="Unassembled WGS sequence"/>
</dbReference>
<accession>A0A327T8N2</accession>
<proteinExistence type="predicted"/>